<evidence type="ECO:0000313" key="7">
    <source>
        <dbReference type="EMBL" id="KAF7282014.1"/>
    </source>
</evidence>
<dbReference type="Pfam" id="PF04307">
    <property type="entry name" value="YdjM"/>
    <property type="match status" value="1"/>
</dbReference>
<dbReference type="PANTHER" id="PTHR13628">
    <property type="entry name" value="TRANSMEMBRANE PROTEIN 267"/>
    <property type="match status" value="1"/>
</dbReference>
<keyword evidence="8" id="KW-1185">Reference proteome</keyword>
<feature type="transmembrane region" description="Helical" evidence="6">
    <location>
        <begin position="30"/>
        <end position="48"/>
    </location>
</feature>
<feature type="transmembrane region" description="Helical" evidence="6">
    <location>
        <begin position="60"/>
        <end position="81"/>
    </location>
</feature>
<gene>
    <name evidence="7" type="ORF">GWI33_003675</name>
</gene>
<dbReference type="Proteomes" id="UP000625711">
    <property type="component" value="Unassembled WGS sequence"/>
</dbReference>
<feature type="transmembrane region" description="Helical" evidence="6">
    <location>
        <begin position="97"/>
        <end position="117"/>
    </location>
</feature>
<dbReference type="EMBL" id="JAACXV010000205">
    <property type="protein sequence ID" value="KAF7282014.1"/>
    <property type="molecule type" value="Genomic_DNA"/>
</dbReference>
<dbReference type="PANTHER" id="PTHR13628:SF1">
    <property type="entry name" value="TRANSMEMBRANE PROTEIN 267"/>
    <property type="match status" value="1"/>
</dbReference>
<evidence type="ECO:0000256" key="3">
    <source>
        <dbReference type="ARBA" id="ARBA00022692"/>
    </source>
</evidence>
<accession>A0A834MKT9</accession>
<organism evidence="7 8">
    <name type="scientific">Rhynchophorus ferrugineus</name>
    <name type="common">Red palm weevil</name>
    <name type="synonym">Curculio ferrugineus</name>
    <dbReference type="NCBI Taxonomy" id="354439"/>
    <lineage>
        <taxon>Eukaryota</taxon>
        <taxon>Metazoa</taxon>
        <taxon>Ecdysozoa</taxon>
        <taxon>Arthropoda</taxon>
        <taxon>Hexapoda</taxon>
        <taxon>Insecta</taxon>
        <taxon>Pterygota</taxon>
        <taxon>Neoptera</taxon>
        <taxon>Endopterygota</taxon>
        <taxon>Coleoptera</taxon>
        <taxon>Polyphaga</taxon>
        <taxon>Cucujiformia</taxon>
        <taxon>Curculionidae</taxon>
        <taxon>Dryophthorinae</taxon>
        <taxon>Rhynchophorus</taxon>
    </lineage>
</organism>
<reference evidence="7" key="1">
    <citation type="submission" date="2020-08" db="EMBL/GenBank/DDBJ databases">
        <title>Genome sequencing and assembly of the red palm weevil Rhynchophorus ferrugineus.</title>
        <authorList>
            <person name="Dias G.B."/>
            <person name="Bergman C.M."/>
            <person name="Manee M."/>
        </authorList>
    </citation>
    <scope>NUCLEOTIDE SEQUENCE</scope>
    <source>
        <strain evidence="7">AA-2017</strain>
        <tissue evidence="7">Whole larva</tissue>
    </source>
</reference>
<evidence type="ECO:0000256" key="2">
    <source>
        <dbReference type="ARBA" id="ARBA00013977"/>
    </source>
</evidence>
<dbReference type="InterPro" id="IPR007404">
    <property type="entry name" value="YdjM-like"/>
</dbReference>
<dbReference type="InterPro" id="IPR026572">
    <property type="entry name" value="TMEM267"/>
</dbReference>
<dbReference type="OrthoDB" id="10014558at2759"/>
<evidence type="ECO:0000256" key="4">
    <source>
        <dbReference type="ARBA" id="ARBA00022989"/>
    </source>
</evidence>
<comment type="subcellular location">
    <subcellularLocation>
        <location evidence="1">Membrane</location>
        <topology evidence="1">Multi-pass membrane protein</topology>
    </subcellularLocation>
</comment>
<name>A0A834MKT9_RHYFE</name>
<feature type="transmembrane region" description="Helical" evidence="6">
    <location>
        <begin position="161"/>
        <end position="178"/>
    </location>
</feature>
<keyword evidence="5 6" id="KW-0472">Membrane</keyword>
<dbReference type="AlphaFoldDB" id="A0A834MKT9"/>
<evidence type="ECO:0000256" key="6">
    <source>
        <dbReference type="SAM" id="Phobius"/>
    </source>
</evidence>
<evidence type="ECO:0000256" key="5">
    <source>
        <dbReference type="ARBA" id="ARBA00023136"/>
    </source>
</evidence>
<proteinExistence type="predicted"/>
<feature type="transmembrane region" description="Helical" evidence="6">
    <location>
        <begin position="124"/>
        <end position="141"/>
    </location>
</feature>
<sequence length="197" mass="22290">MVVFVYLLLTAILGDYLVLRQSNAAAKALFDNATHAIIGSLCWTLFYINSNKIGVSAKYIIFEIAICALIASMIDLDHFIAAKSFSLKDATRLKNRPFLHCTTLPLVVFMILAVISYSLQWNSLKRFALLLLTAFISHHIRDATRRGLWLYPFGSTAPIPYAFYITLTCLVPFVFLSLERLMVIQNNDNHNNLLEVL</sequence>
<keyword evidence="4 6" id="KW-1133">Transmembrane helix</keyword>
<comment type="caution">
    <text evidence="7">The sequence shown here is derived from an EMBL/GenBank/DDBJ whole genome shotgun (WGS) entry which is preliminary data.</text>
</comment>
<evidence type="ECO:0000256" key="1">
    <source>
        <dbReference type="ARBA" id="ARBA00004141"/>
    </source>
</evidence>
<keyword evidence="3 6" id="KW-0812">Transmembrane</keyword>
<evidence type="ECO:0000313" key="8">
    <source>
        <dbReference type="Proteomes" id="UP000625711"/>
    </source>
</evidence>
<dbReference type="GO" id="GO:0016020">
    <property type="term" value="C:membrane"/>
    <property type="evidence" value="ECO:0007669"/>
    <property type="project" value="UniProtKB-SubCell"/>
</dbReference>
<protein>
    <recommendedName>
        <fullName evidence="2">Transmembrane protein 267</fullName>
    </recommendedName>
</protein>